<sequence>MLVPLALLVEEVATLDACSHHARHPRQRRRAQAVLGHHRGQSVNHLVAFFAVRYATVHGWLSAWRDHGLAGLLEGHRAGHTPHAAPGGPKKVTAWLGPVTQQLRRLIPRPRRAFGVKLHSSTLRRMARAAGYAWKRCRRSLRGQRDPAAFAACQARLRDLHRAEARGELAVVYVDECRFSRQAPVPYAWQRRGQPPVALPAVRGNGGHSALGFWQAHAPGQPLHAYLRAGALTADLFVLAVHDFAQSLDRPTVLVLDNASIHKAHAVRACHAEWAAKGLRLLFLPPYSPELNHIELLWHRCKHYWVRPEDYQSDHTLLQRIEHA</sequence>
<organism evidence="2 3">
    <name type="scientific">Hymenobacter glacialis</name>
    <dbReference type="NCBI Taxonomy" id="1908236"/>
    <lineage>
        <taxon>Bacteria</taxon>
        <taxon>Pseudomonadati</taxon>
        <taxon>Bacteroidota</taxon>
        <taxon>Cytophagia</taxon>
        <taxon>Cytophagales</taxon>
        <taxon>Hymenobacteraceae</taxon>
        <taxon>Hymenobacter</taxon>
    </lineage>
</organism>
<evidence type="ECO:0000313" key="2">
    <source>
        <dbReference type="EMBL" id="OGX84084.1"/>
    </source>
</evidence>
<evidence type="ECO:0000313" key="3">
    <source>
        <dbReference type="Proteomes" id="UP000177791"/>
    </source>
</evidence>
<dbReference type="Pfam" id="PF13358">
    <property type="entry name" value="DDE_3"/>
    <property type="match status" value="1"/>
</dbReference>
<dbReference type="InterPro" id="IPR047655">
    <property type="entry name" value="Transpos_IS630-like"/>
</dbReference>
<dbReference type="GO" id="GO:0003676">
    <property type="term" value="F:nucleic acid binding"/>
    <property type="evidence" value="ECO:0007669"/>
    <property type="project" value="InterPro"/>
</dbReference>
<dbReference type="SUPFAM" id="SSF46689">
    <property type="entry name" value="Homeodomain-like"/>
    <property type="match status" value="1"/>
</dbReference>
<gene>
    <name evidence="2" type="ORF">BEN48_16470</name>
</gene>
<keyword evidence="3" id="KW-1185">Reference proteome</keyword>
<proteinExistence type="predicted"/>
<accession>A0A1G1SZN3</accession>
<dbReference type="AlphaFoldDB" id="A0A1G1SZN3"/>
<feature type="domain" description="Tc1-like transposase DDE" evidence="1">
    <location>
        <begin position="171"/>
        <end position="316"/>
    </location>
</feature>
<dbReference type="STRING" id="1908236.BEN48_16470"/>
<protein>
    <recommendedName>
        <fullName evidence="1">Tc1-like transposase DDE domain-containing protein</fullName>
    </recommendedName>
</protein>
<dbReference type="OrthoDB" id="64529at2"/>
<dbReference type="InterPro" id="IPR038717">
    <property type="entry name" value="Tc1-like_DDE_dom"/>
</dbReference>
<dbReference type="InterPro" id="IPR009057">
    <property type="entry name" value="Homeodomain-like_sf"/>
</dbReference>
<reference evidence="2 3" key="1">
    <citation type="submission" date="2016-08" db="EMBL/GenBank/DDBJ databases">
        <title>Hymenobacter coccineus sp. nov., Hymenobacter lapidarius sp. nov. and Hymenobacter glacialis sp. nov., isolated from Antarctic soil.</title>
        <authorList>
            <person name="Sedlacek I."/>
            <person name="Kralova S."/>
            <person name="Kyrova K."/>
            <person name="Maslanova I."/>
            <person name="Stankova E."/>
            <person name="Vrbovska V."/>
            <person name="Nemec M."/>
            <person name="Bartak M."/>
            <person name="Svec P."/>
            <person name="Busse H.-J."/>
            <person name="Pantucek R."/>
        </authorList>
    </citation>
    <scope>NUCLEOTIDE SEQUENCE [LARGE SCALE GENOMIC DNA]</scope>
    <source>
        <strain evidence="2 3">CCM 8648</strain>
    </source>
</reference>
<dbReference type="Gene3D" id="3.30.420.10">
    <property type="entry name" value="Ribonuclease H-like superfamily/Ribonuclease H"/>
    <property type="match status" value="1"/>
</dbReference>
<dbReference type="PANTHER" id="PTHR46564:SF1">
    <property type="entry name" value="TRANSPOSASE"/>
    <property type="match status" value="1"/>
</dbReference>
<dbReference type="Proteomes" id="UP000177791">
    <property type="component" value="Unassembled WGS sequence"/>
</dbReference>
<name>A0A1G1SZN3_9BACT</name>
<comment type="caution">
    <text evidence="2">The sequence shown here is derived from an EMBL/GenBank/DDBJ whole genome shotgun (WGS) entry which is preliminary data.</text>
</comment>
<dbReference type="RefSeq" id="WP_070735175.1">
    <property type="nucleotide sequence ID" value="NZ_MDZC01000076.1"/>
</dbReference>
<dbReference type="PANTHER" id="PTHR46564">
    <property type="entry name" value="TRANSPOSASE"/>
    <property type="match status" value="1"/>
</dbReference>
<evidence type="ECO:0000259" key="1">
    <source>
        <dbReference type="Pfam" id="PF13358"/>
    </source>
</evidence>
<dbReference type="EMBL" id="MDZC01000076">
    <property type="protein sequence ID" value="OGX84084.1"/>
    <property type="molecule type" value="Genomic_DNA"/>
</dbReference>
<dbReference type="NCBIfam" id="NF033545">
    <property type="entry name" value="transpos_IS630"/>
    <property type="match status" value="1"/>
</dbReference>
<dbReference type="InterPro" id="IPR036397">
    <property type="entry name" value="RNaseH_sf"/>
</dbReference>